<protein>
    <submittedName>
        <fullName evidence="3">Uncharacterized protein</fullName>
    </submittedName>
</protein>
<gene>
    <name evidence="3" type="ORF">K491DRAFT_697628</name>
</gene>
<proteinExistence type="predicted"/>
<evidence type="ECO:0000313" key="3">
    <source>
        <dbReference type="EMBL" id="KAF2650056.1"/>
    </source>
</evidence>
<feature type="domain" description="DUF7223" evidence="2">
    <location>
        <begin position="126"/>
        <end position="299"/>
    </location>
</feature>
<evidence type="ECO:0000313" key="4">
    <source>
        <dbReference type="Proteomes" id="UP000799324"/>
    </source>
</evidence>
<evidence type="ECO:0000259" key="2">
    <source>
        <dbReference type="Pfam" id="PF23865"/>
    </source>
</evidence>
<reference evidence="3" key="1">
    <citation type="journal article" date="2020" name="Stud. Mycol.">
        <title>101 Dothideomycetes genomes: a test case for predicting lifestyles and emergence of pathogens.</title>
        <authorList>
            <person name="Haridas S."/>
            <person name="Albert R."/>
            <person name="Binder M."/>
            <person name="Bloem J."/>
            <person name="Labutti K."/>
            <person name="Salamov A."/>
            <person name="Andreopoulos B."/>
            <person name="Baker S."/>
            <person name="Barry K."/>
            <person name="Bills G."/>
            <person name="Bluhm B."/>
            <person name="Cannon C."/>
            <person name="Castanera R."/>
            <person name="Culley D."/>
            <person name="Daum C."/>
            <person name="Ezra D."/>
            <person name="Gonzalez J."/>
            <person name="Henrissat B."/>
            <person name="Kuo A."/>
            <person name="Liang C."/>
            <person name="Lipzen A."/>
            <person name="Lutzoni F."/>
            <person name="Magnuson J."/>
            <person name="Mondo S."/>
            <person name="Nolan M."/>
            <person name="Ohm R."/>
            <person name="Pangilinan J."/>
            <person name="Park H.-J."/>
            <person name="Ramirez L."/>
            <person name="Alfaro M."/>
            <person name="Sun H."/>
            <person name="Tritt A."/>
            <person name="Yoshinaga Y."/>
            <person name="Zwiers L.-H."/>
            <person name="Turgeon B."/>
            <person name="Goodwin S."/>
            <person name="Spatafora J."/>
            <person name="Crous P."/>
            <person name="Grigoriev I."/>
        </authorList>
    </citation>
    <scope>NUCLEOTIDE SEQUENCE</scope>
    <source>
        <strain evidence="3">CBS 122681</strain>
    </source>
</reference>
<dbReference type="AlphaFoldDB" id="A0A6A6SQD5"/>
<sequence length="317" mass="33580">MLTSVQCNANSLALIFKDDATFAYAQAVWEWVNGADNHSFLMVAGVGDCGNNTQRIPFVVNTIAYDEAANLATLSATQSNWTAVAHTYDLTVGQITQPPSQSTTLQTRDIDKTSSIDFTHRFPFSFAISANGLEAKLACTNCSSTGSFDMQLYISTKLFVPTDAKLKLAPRGVSAIGQVKLSGSGSITDALTKEFDILSIPLDGIKIPEILELGPFLTVSVGAEISAISLSASVQAGATARLDDAAILEVDLLNPEANTFSGWEPTIDAVDVRVDASISGGVAVFLKTSVELKAEALGEPLFPTLICGMRTAKLTFL</sequence>
<dbReference type="EMBL" id="MU004469">
    <property type="protein sequence ID" value="KAF2650056.1"/>
    <property type="molecule type" value="Genomic_DNA"/>
</dbReference>
<dbReference type="InterPro" id="IPR055647">
    <property type="entry name" value="DUF7223"/>
</dbReference>
<evidence type="ECO:0000259" key="1">
    <source>
        <dbReference type="Pfam" id="PF22974"/>
    </source>
</evidence>
<dbReference type="Pfam" id="PF23865">
    <property type="entry name" value="DUF7223"/>
    <property type="match status" value="1"/>
</dbReference>
<organism evidence="3 4">
    <name type="scientific">Lophiostoma macrostomum CBS 122681</name>
    <dbReference type="NCBI Taxonomy" id="1314788"/>
    <lineage>
        <taxon>Eukaryota</taxon>
        <taxon>Fungi</taxon>
        <taxon>Dikarya</taxon>
        <taxon>Ascomycota</taxon>
        <taxon>Pezizomycotina</taxon>
        <taxon>Dothideomycetes</taxon>
        <taxon>Pleosporomycetidae</taxon>
        <taxon>Pleosporales</taxon>
        <taxon>Lophiostomataceae</taxon>
        <taxon>Lophiostoma</taxon>
    </lineage>
</organism>
<feature type="domain" description="DUF7029" evidence="1">
    <location>
        <begin position="2"/>
        <end position="89"/>
    </location>
</feature>
<dbReference type="OrthoDB" id="160645at2759"/>
<name>A0A6A6SQD5_9PLEO</name>
<dbReference type="Pfam" id="PF22974">
    <property type="entry name" value="DUF7029"/>
    <property type="match status" value="1"/>
</dbReference>
<dbReference type="Proteomes" id="UP000799324">
    <property type="component" value="Unassembled WGS sequence"/>
</dbReference>
<keyword evidence="4" id="KW-1185">Reference proteome</keyword>
<accession>A0A6A6SQD5</accession>
<dbReference type="InterPro" id="IPR054293">
    <property type="entry name" value="DUF7029"/>
</dbReference>